<accession>A0A3P9DK73</accession>
<organism evidence="1 2">
    <name type="scientific">Maylandia zebra</name>
    <name type="common">zebra mbuna</name>
    <dbReference type="NCBI Taxonomy" id="106582"/>
    <lineage>
        <taxon>Eukaryota</taxon>
        <taxon>Metazoa</taxon>
        <taxon>Chordata</taxon>
        <taxon>Craniata</taxon>
        <taxon>Vertebrata</taxon>
        <taxon>Euteleostomi</taxon>
        <taxon>Actinopterygii</taxon>
        <taxon>Neopterygii</taxon>
        <taxon>Teleostei</taxon>
        <taxon>Neoteleostei</taxon>
        <taxon>Acanthomorphata</taxon>
        <taxon>Ovalentaria</taxon>
        <taxon>Cichlomorphae</taxon>
        <taxon>Cichliformes</taxon>
        <taxon>Cichlidae</taxon>
        <taxon>African cichlids</taxon>
        <taxon>Pseudocrenilabrinae</taxon>
        <taxon>Haplochromini</taxon>
        <taxon>Maylandia</taxon>
        <taxon>Maylandia zebra complex</taxon>
    </lineage>
</organism>
<reference evidence="1" key="1">
    <citation type="submission" date="2025-08" db="UniProtKB">
        <authorList>
            <consortium name="Ensembl"/>
        </authorList>
    </citation>
    <scope>IDENTIFICATION</scope>
</reference>
<reference evidence="1" key="2">
    <citation type="submission" date="2025-09" db="UniProtKB">
        <authorList>
            <consortium name="Ensembl"/>
        </authorList>
    </citation>
    <scope>IDENTIFICATION</scope>
</reference>
<name>A0A3P9DK73_9CICH</name>
<dbReference type="AlphaFoldDB" id="A0A3P9DK73"/>
<keyword evidence="2" id="KW-1185">Reference proteome</keyword>
<proteinExistence type="predicted"/>
<evidence type="ECO:0000313" key="1">
    <source>
        <dbReference type="Ensembl" id="ENSMZEP00005034556.1"/>
    </source>
</evidence>
<evidence type="ECO:0000313" key="2">
    <source>
        <dbReference type="Proteomes" id="UP000265160"/>
    </source>
</evidence>
<dbReference type="Proteomes" id="UP000265160">
    <property type="component" value="Unplaced"/>
</dbReference>
<dbReference type="Ensembl" id="ENSMZET00005035769.1">
    <property type="protein sequence ID" value="ENSMZEP00005034556.1"/>
    <property type="gene ID" value="ENSMZEG00005025812.1"/>
</dbReference>
<sequence length="95" mass="10643">MLSLGHRVMLSLGHRVIVVPGTSCNVVPGHRVMLSLGHRVIVVPGHRVIVVPGTSKRLRWRVDLVTCEPPTSTGWELMWSACRHGTENYSFNLYK</sequence>
<protein>
    <submittedName>
        <fullName evidence="1">Uncharacterized protein</fullName>
    </submittedName>
</protein>